<accession>A0A7M2Z131</accession>
<proteinExistence type="predicted"/>
<gene>
    <name evidence="1" type="ORF">Gocc_1309</name>
</gene>
<dbReference type="AlphaFoldDB" id="A0A7M2Z131"/>
<dbReference type="RefSeq" id="WP_114795705.1">
    <property type="nucleotide sequence ID" value="NZ_QQZY01000002.1"/>
</dbReference>
<dbReference type="EMBL" id="QQZY01000002">
    <property type="protein sequence ID" value="RDI75511.1"/>
    <property type="molecule type" value="Genomic_DNA"/>
</dbReference>
<dbReference type="CDD" id="cd21631">
    <property type="entry name" value="RHH_CopG_NikR-like"/>
    <property type="match status" value="1"/>
</dbReference>
<dbReference type="GO" id="GO:0006355">
    <property type="term" value="P:regulation of DNA-templated transcription"/>
    <property type="evidence" value="ECO:0007669"/>
    <property type="project" value="InterPro"/>
</dbReference>
<evidence type="ECO:0000313" key="1">
    <source>
        <dbReference type="EMBL" id="RDI75511.1"/>
    </source>
</evidence>
<keyword evidence="2" id="KW-1185">Reference proteome</keyword>
<evidence type="ECO:0000313" key="2">
    <source>
        <dbReference type="Proteomes" id="UP000254134"/>
    </source>
</evidence>
<protein>
    <recommendedName>
        <fullName evidence="3">Antitoxin</fullName>
    </recommendedName>
</protein>
<dbReference type="SUPFAM" id="SSF47598">
    <property type="entry name" value="Ribbon-helix-helix"/>
    <property type="match status" value="1"/>
</dbReference>
<name>A0A7M2Z131_9ACTN</name>
<sequence>MRTTVTIDPELQTRVKALARERGVSFREALNDVLRRGLGHGSQPAPRPYEVPARPLGLRPGIDLDKALALAAELEDGEIVRKLELRK</sequence>
<dbReference type="InterPro" id="IPR010985">
    <property type="entry name" value="Ribbon_hlx_hlx"/>
</dbReference>
<reference evidence="2" key="2">
    <citation type="journal article" date="2019" name="MicrobiologyOpen">
        <title>High-quality draft genome sequence of Gaiella occulta isolated from a 150 meter deep mineral water borehole and comparison with the genome sequences of other deep-branching lineages of the phylum Actinobacteria.</title>
        <authorList>
            <person name="Severino R."/>
            <person name="Froufe H.J.C."/>
            <person name="Barroso C."/>
            <person name="Albuquerque L."/>
            <person name="Lobo-da-Cunha A."/>
            <person name="da Costa M.S."/>
            <person name="Egas C."/>
        </authorList>
    </citation>
    <scope>NUCLEOTIDE SEQUENCE [LARGE SCALE GENOMIC DNA]</scope>
    <source>
        <strain evidence="2">F2-233</strain>
    </source>
</reference>
<dbReference type="Proteomes" id="UP000254134">
    <property type="component" value="Unassembled WGS sequence"/>
</dbReference>
<reference evidence="1 2" key="1">
    <citation type="submission" date="2018-07" db="EMBL/GenBank/DDBJ databases">
        <title>High-quality-draft genome sequence of Gaiella occulta.</title>
        <authorList>
            <person name="Severino R."/>
            <person name="Froufe H.J.C."/>
            <person name="Rainey F.A."/>
            <person name="Barroso C."/>
            <person name="Albuquerque L."/>
            <person name="Lobo-Da-Cunha A."/>
            <person name="Da Costa M.S."/>
            <person name="Egas C."/>
        </authorList>
    </citation>
    <scope>NUCLEOTIDE SEQUENCE [LARGE SCALE GENOMIC DNA]</scope>
    <source>
        <strain evidence="1 2">F2-233</strain>
    </source>
</reference>
<comment type="caution">
    <text evidence="1">The sequence shown here is derived from an EMBL/GenBank/DDBJ whole genome shotgun (WGS) entry which is preliminary data.</text>
</comment>
<dbReference type="OrthoDB" id="3579062at2"/>
<evidence type="ECO:0008006" key="3">
    <source>
        <dbReference type="Google" id="ProtNLM"/>
    </source>
</evidence>
<organism evidence="1 2">
    <name type="scientific">Gaiella occulta</name>
    <dbReference type="NCBI Taxonomy" id="1002870"/>
    <lineage>
        <taxon>Bacteria</taxon>
        <taxon>Bacillati</taxon>
        <taxon>Actinomycetota</taxon>
        <taxon>Thermoleophilia</taxon>
        <taxon>Gaiellales</taxon>
        <taxon>Gaiellaceae</taxon>
        <taxon>Gaiella</taxon>
    </lineage>
</organism>